<gene>
    <name evidence="7" type="primary">LOC114498717</name>
</gene>
<dbReference type="GeneID" id="114498717"/>
<dbReference type="InParanoid" id="A0A7E6DWD6"/>
<dbReference type="FunFam" id="3.30.1370.30:FF:000001">
    <property type="entry name" value="40S ribosomal protein S15a"/>
    <property type="match status" value="1"/>
</dbReference>
<sequence length="262" mass="29383">MRCMNVLADALKSINNAEKRGKLQVLIRLCSKVIVQFLTVMMKHGYIGKSEVTDDHRAGEIIVTLKGRLNKCGGISPRCNVQRPRKCKNNLLWSCQFGFTVLPTSAGITEHEKKTKTGGKILGFFFQGYNTYVQIKCLNGEKKEQNKQSEYDKTEKPWTTVQRPSPVASPIHLDPNPRITNALLQDQGDPLPLRHPAFLQPENNSIEMYREPTKHKLPLRAARSAQGSPSHASYLLPGRRDVAASARVWKRQSEADSAGRGH</sequence>
<dbReference type="PANTHER" id="PTHR11758">
    <property type="entry name" value="40S RIBOSOMAL PROTEIN S15A"/>
    <property type="match status" value="1"/>
</dbReference>
<dbReference type="GO" id="GO:0006412">
    <property type="term" value="P:translation"/>
    <property type="evidence" value="ECO:0007669"/>
    <property type="project" value="InterPro"/>
</dbReference>
<evidence type="ECO:0000256" key="3">
    <source>
        <dbReference type="ARBA" id="ARBA00023274"/>
    </source>
</evidence>
<dbReference type="SUPFAM" id="SSF56047">
    <property type="entry name" value="Ribosomal protein S8"/>
    <property type="match status" value="1"/>
</dbReference>
<dbReference type="InterPro" id="IPR035987">
    <property type="entry name" value="Ribosomal_uS8_sf"/>
</dbReference>
<feature type="compositionally biased region" description="Basic and acidic residues" evidence="5">
    <location>
        <begin position="251"/>
        <end position="262"/>
    </location>
</feature>
<evidence type="ECO:0000256" key="2">
    <source>
        <dbReference type="ARBA" id="ARBA00022980"/>
    </source>
</evidence>
<feature type="compositionally biased region" description="Basic and acidic residues" evidence="5">
    <location>
        <begin position="143"/>
        <end position="156"/>
    </location>
</feature>
<organism evidence="6 7">
    <name type="scientific">Phyllostomus discolor</name>
    <name type="common">pale spear-nosed bat</name>
    <dbReference type="NCBI Taxonomy" id="89673"/>
    <lineage>
        <taxon>Eukaryota</taxon>
        <taxon>Metazoa</taxon>
        <taxon>Chordata</taxon>
        <taxon>Craniata</taxon>
        <taxon>Vertebrata</taxon>
        <taxon>Euteleostomi</taxon>
        <taxon>Mammalia</taxon>
        <taxon>Eutheria</taxon>
        <taxon>Laurasiatheria</taxon>
        <taxon>Chiroptera</taxon>
        <taxon>Yangochiroptera</taxon>
        <taxon>Phyllostomidae</taxon>
        <taxon>Phyllostominae</taxon>
        <taxon>Phyllostomus</taxon>
    </lineage>
</organism>
<dbReference type="KEGG" id="pdic:114498717"/>
<dbReference type="GO" id="GO:1990904">
    <property type="term" value="C:ribonucleoprotein complex"/>
    <property type="evidence" value="ECO:0007669"/>
    <property type="project" value="UniProtKB-KW"/>
</dbReference>
<evidence type="ECO:0000256" key="1">
    <source>
        <dbReference type="ARBA" id="ARBA00006471"/>
    </source>
</evidence>
<evidence type="ECO:0000313" key="7">
    <source>
        <dbReference type="RefSeq" id="XP_035883496.1"/>
    </source>
</evidence>
<keyword evidence="3" id="KW-0687">Ribonucleoprotein</keyword>
<dbReference type="Pfam" id="PF00410">
    <property type="entry name" value="Ribosomal_S8"/>
    <property type="match status" value="1"/>
</dbReference>
<accession>A0A7E6DWD6</accession>
<dbReference type="RefSeq" id="XP_035883496.1">
    <property type="nucleotide sequence ID" value="XM_036027603.1"/>
</dbReference>
<dbReference type="GO" id="GO:0005840">
    <property type="term" value="C:ribosome"/>
    <property type="evidence" value="ECO:0007669"/>
    <property type="project" value="UniProtKB-KW"/>
</dbReference>
<comment type="similarity">
    <text evidence="1">Belongs to the universal ribosomal protein uS8 family.</text>
</comment>
<dbReference type="GO" id="GO:0003735">
    <property type="term" value="F:structural constituent of ribosome"/>
    <property type="evidence" value="ECO:0007669"/>
    <property type="project" value="InterPro"/>
</dbReference>
<evidence type="ECO:0000313" key="6">
    <source>
        <dbReference type="Proteomes" id="UP000504628"/>
    </source>
</evidence>
<dbReference type="Gene3D" id="3.30.1370.30">
    <property type="match status" value="1"/>
</dbReference>
<reference evidence="7" key="1">
    <citation type="submission" date="2025-08" db="UniProtKB">
        <authorList>
            <consortium name="RefSeq"/>
        </authorList>
    </citation>
    <scope>IDENTIFICATION</scope>
    <source>
        <tissue evidence="7">Muscle</tissue>
    </source>
</reference>
<feature type="region of interest" description="Disordered" evidence="5">
    <location>
        <begin position="221"/>
        <end position="262"/>
    </location>
</feature>
<keyword evidence="6" id="KW-1185">Reference proteome</keyword>
<protein>
    <recommendedName>
        <fullName evidence="4">40S ribosomal protein S15a</fullName>
    </recommendedName>
</protein>
<name>A0A7E6DWD6_9CHIR</name>
<keyword evidence="2" id="KW-0689">Ribosomal protein</keyword>
<evidence type="ECO:0000256" key="5">
    <source>
        <dbReference type="SAM" id="MobiDB-lite"/>
    </source>
</evidence>
<proteinExistence type="inferred from homology"/>
<dbReference type="Proteomes" id="UP000504628">
    <property type="component" value="Chromosome 6"/>
</dbReference>
<feature type="region of interest" description="Disordered" evidence="5">
    <location>
        <begin position="143"/>
        <end position="174"/>
    </location>
</feature>
<dbReference type="AlphaFoldDB" id="A0A7E6DWD6"/>
<evidence type="ECO:0000256" key="4">
    <source>
        <dbReference type="ARBA" id="ARBA00035422"/>
    </source>
</evidence>
<dbReference type="InterPro" id="IPR000630">
    <property type="entry name" value="Ribosomal_uS8"/>
</dbReference>
<dbReference type="Gene3D" id="3.30.1490.10">
    <property type="match status" value="1"/>
</dbReference>